<organism evidence="8 9">
    <name type="scientific">Dothistroma septosporum (strain NZE10 / CBS 128990)</name>
    <name type="common">Red band needle blight fungus</name>
    <name type="synonym">Mycosphaerella pini</name>
    <dbReference type="NCBI Taxonomy" id="675120"/>
    <lineage>
        <taxon>Eukaryota</taxon>
        <taxon>Fungi</taxon>
        <taxon>Dikarya</taxon>
        <taxon>Ascomycota</taxon>
        <taxon>Pezizomycotina</taxon>
        <taxon>Dothideomycetes</taxon>
        <taxon>Dothideomycetidae</taxon>
        <taxon>Mycosphaerellales</taxon>
        <taxon>Mycosphaerellaceae</taxon>
        <taxon>Dothistroma</taxon>
    </lineage>
</organism>
<name>N1PJA1_DOTSN</name>
<feature type="region of interest" description="Disordered" evidence="6">
    <location>
        <begin position="64"/>
        <end position="92"/>
    </location>
</feature>
<keyword evidence="3" id="KW-0238">DNA-binding</keyword>
<dbReference type="SMART" id="SM00066">
    <property type="entry name" value="GAL4"/>
    <property type="match status" value="1"/>
</dbReference>
<dbReference type="EMBL" id="KB446542">
    <property type="protein sequence ID" value="EME41620.1"/>
    <property type="molecule type" value="Genomic_DNA"/>
</dbReference>
<keyword evidence="1" id="KW-0479">Metal-binding</keyword>
<dbReference type="OrthoDB" id="424974at2759"/>
<dbReference type="GO" id="GO:0005634">
    <property type="term" value="C:nucleus"/>
    <property type="evidence" value="ECO:0007669"/>
    <property type="project" value="TreeGrafter"/>
</dbReference>
<dbReference type="OMA" id="CFWEFIH"/>
<dbReference type="InterPro" id="IPR007219">
    <property type="entry name" value="XnlR_reg_dom"/>
</dbReference>
<sequence>METPELASFQPPQSAPDAPTPSQPKRQRISQACTPCRDRKTRCDGRQPTCVACENRGVASTCRFDHARRQRARPSHAPRPMPEAPNRSADPMSAQAVPEANMNRPHSIAAGPTAAALYPKPAQKAAIDPGLSSNLPAHGAVYARADGLATIAAGHDESLYGPSSTVAFLRNVMPNQSRHGSLTPVHRVSSSSRDLADTRDISTLPDRLPAKVDGVAVLPRRRQADNFLLCFWEFIHPLFPVLHKPSFMLKYELLWVEDDSAQTGHESEAEEAIFTATLNLVFALGCKCSTQVDSTQKVSVADDFYQRSRQSYPFDILDSTSINLVQMLVLTAVYLQSTEHASRCWNSLGLAVRMGQSLGLHVDHGSRKAVTQLELEMRRRIWHTCMNLDRLLAMTFGRPSMIGRLTDVPAPALVDDEYLSDRDIGVQPSSVPSRLGLFVSSCQLFDLLEEILELFYRHNSSVSSPKQPNGSTKASELLAPVLDLNRRLDKFVENVPGYLQVPINGSGAEDHIHLQQQVLYCRFLYVRLLSLRPLLLMSTRRHSTAFTTPMSLDDDLIKSCCTLCTFTACRLIDTLYENLGTLYRSSGWHTVYFTFSAAIVLLASSKVEELGPRVTPNDIEASWARCWQILQHYEGQIHSAAHARTLLQTMKVRVAEFSRREGNHQRTLAPDNSEVRRNTNEITTVCNNEVYPQINLDDIDLTFSADNMSEAWFGQQLTNLDWLEVPQM</sequence>
<evidence type="ECO:0000313" key="9">
    <source>
        <dbReference type="Proteomes" id="UP000016933"/>
    </source>
</evidence>
<dbReference type="CDD" id="cd00067">
    <property type="entry name" value="GAL4"/>
    <property type="match status" value="1"/>
</dbReference>
<evidence type="ECO:0000256" key="6">
    <source>
        <dbReference type="SAM" id="MobiDB-lite"/>
    </source>
</evidence>
<evidence type="ECO:0000256" key="1">
    <source>
        <dbReference type="ARBA" id="ARBA00022723"/>
    </source>
</evidence>
<keyword evidence="2" id="KW-0805">Transcription regulation</keyword>
<evidence type="ECO:0000259" key="7">
    <source>
        <dbReference type="PROSITE" id="PS50048"/>
    </source>
</evidence>
<dbReference type="Pfam" id="PF00172">
    <property type="entry name" value="Zn_clus"/>
    <property type="match status" value="1"/>
</dbReference>
<dbReference type="STRING" id="675120.N1PJA1"/>
<dbReference type="GO" id="GO:0000435">
    <property type="term" value="P:positive regulation of transcription from RNA polymerase II promoter by galactose"/>
    <property type="evidence" value="ECO:0007669"/>
    <property type="project" value="TreeGrafter"/>
</dbReference>
<keyword evidence="5" id="KW-0539">Nucleus</keyword>
<dbReference type="Proteomes" id="UP000016933">
    <property type="component" value="Unassembled WGS sequence"/>
</dbReference>
<evidence type="ECO:0000256" key="3">
    <source>
        <dbReference type="ARBA" id="ARBA00023125"/>
    </source>
</evidence>
<accession>N1PJA1</accession>
<gene>
    <name evidence="8" type="primary">tfc10</name>
    <name evidence="8" type="ORF">DOTSEDRAFT_55394</name>
</gene>
<dbReference type="PROSITE" id="PS00463">
    <property type="entry name" value="ZN2_CY6_FUNGAL_1"/>
    <property type="match status" value="1"/>
</dbReference>
<dbReference type="PROSITE" id="PS50048">
    <property type="entry name" value="ZN2_CY6_FUNGAL_2"/>
    <property type="match status" value="1"/>
</dbReference>
<reference evidence="8 9" key="2">
    <citation type="journal article" date="2012" name="PLoS Pathog.">
        <title>Diverse lifestyles and strategies of plant pathogenesis encoded in the genomes of eighteen Dothideomycetes fungi.</title>
        <authorList>
            <person name="Ohm R.A."/>
            <person name="Feau N."/>
            <person name="Henrissat B."/>
            <person name="Schoch C.L."/>
            <person name="Horwitz B.A."/>
            <person name="Barry K.W."/>
            <person name="Condon B.J."/>
            <person name="Copeland A.C."/>
            <person name="Dhillon B."/>
            <person name="Glaser F."/>
            <person name="Hesse C.N."/>
            <person name="Kosti I."/>
            <person name="LaButti K."/>
            <person name="Lindquist E.A."/>
            <person name="Lucas S."/>
            <person name="Salamov A.A."/>
            <person name="Bradshaw R.E."/>
            <person name="Ciuffetti L."/>
            <person name="Hamelin R.C."/>
            <person name="Kema G.H.J."/>
            <person name="Lawrence C."/>
            <person name="Scott J.A."/>
            <person name="Spatafora J.W."/>
            <person name="Turgeon B.G."/>
            <person name="de Wit P.J.G.M."/>
            <person name="Zhong S."/>
            <person name="Goodwin S.B."/>
            <person name="Grigoriev I.V."/>
        </authorList>
    </citation>
    <scope>NUCLEOTIDE SEQUENCE [LARGE SCALE GENOMIC DNA]</scope>
    <source>
        <strain evidence="9">NZE10 / CBS 128990</strain>
    </source>
</reference>
<keyword evidence="4" id="KW-0804">Transcription</keyword>
<dbReference type="GO" id="GO:0008270">
    <property type="term" value="F:zinc ion binding"/>
    <property type="evidence" value="ECO:0007669"/>
    <property type="project" value="InterPro"/>
</dbReference>
<dbReference type="PANTHER" id="PTHR47424:SF3">
    <property type="entry name" value="REGULATORY PROTEIN GAL4"/>
    <property type="match status" value="1"/>
</dbReference>
<keyword evidence="9" id="KW-1185">Reference proteome</keyword>
<dbReference type="InterPro" id="IPR051127">
    <property type="entry name" value="Fungal_SecMet_Regulators"/>
</dbReference>
<dbReference type="InterPro" id="IPR036864">
    <property type="entry name" value="Zn2-C6_fun-type_DNA-bd_sf"/>
</dbReference>
<dbReference type="CDD" id="cd12148">
    <property type="entry name" value="fungal_TF_MHR"/>
    <property type="match status" value="1"/>
</dbReference>
<dbReference type="eggNOG" id="ENOG502RJRW">
    <property type="taxonomic scope" value="Eukaryota"/>
</dbReference>
<dbReference type="Gene3D" id="4.10.240.10">
    <property type="entry name" value="Zn(2)-C6 fungal-type DNA-binding domain"/>
    <property type="match status" value="1"/>
</dbReference>
<evidence type="ECO:0000313" key="8">
    <source>
        <dbReference type="EMBL" id="EME41620.1"/>
    </source>
</evidence>
<dbReference type="PANTHER" id="PTHR47424">
    <property type="entry name" value="REGULATORY PROTEIN GAL4"/>
    <property type="match status" value="1"/>
</dbReference>
<evidence type="ECO:0000256" key="5">
    <source>
        <dbReference type="ARBA" id="ARBA00023242"/>
    </source>
</evidence>
<feature type="domain" description="Zn(2)-C6 fungal-type" evidence="7">
    <location>
        <begin position="32"/>
        <end position="64"/>
    </location>
</feature>
<evidence type="ECO:0000256" key="4">
    <source>
        <dbReference type="ARBA" id="ARBA00023163"/>
    </source>
</evidence>
<reference evidence="9" key="1">
    <citation type="journal article" date="2012" name="PLoS Genet.">
        <title>The genomes of the fungal plant pathogens Cladosporium fulvum and Dothistroma septosporum reveal adaptation to different hosts and lifestyles but also signatures of common ancestry.</title>
        <authorList>
            <person name="de Wit P.J.G.M."/>
            <person name="van der Burgt A."/>
            <person name="Oekmen B."/>
            <person name="Stergiopoulos I."/>
            <person name="Abd-Elsalam K.A."/>
            <person name="Aerts A.L."/>
            <person name="Bahkali A.H."/>
            <person name="Beenen H.G."/>
            <person name="Chettri P."/>
            <person name="Cox M.P."/>
            <person name="Datema E."/>
            <person name="de Vries R.P."/>
            <person name="Dhillon B."/>
            <person name="Ganley A.R."/>
            <person name="Griffiths S.A."/>
            <person name="Guo Y."/>
            <person name="Hamelin R.C."/>
            <person name="Henrissat B."/>
            <person name="Kabir M.S."/>
            <person name="Jashni M.K."/>
            <person name="Kema G."/>
            <person name="Klaubauf S."/>
            <person name="Lapidus A."/>
            <person name="Levasseur A."/>
            <person name="Lindquist E."/>
            <person name="Mehrabi R."/>
            <person name="Ohm R.A."/>
            <person name="Owen T.J."/>
            <person name="Salamov A."/>
            <person name="Schwelm A."/>
            <person name="Schijlen E."/>
            <person name="Sun H."/>
            <person name="van den Burg H.A."/>
            <person name="van Ham R.C.H.J."/>
            <person name="Zhang S."/>
            <person name="Goodwin S.B."/>
            <person name="Grigoriev I.V."/>
            <person name="Collemare J."/>
            <person name="Bradshaw R.E."/>
        </authorList>
    </citation>
    <scope>NUCLEOTIDE SEQUENCE [LARGE SCALE GENOMIC DNA]</scope>
    <source>
        <strain evidence="9">NZE10 / CBS 128990</strain>
    </source>
</reference>
<feature type="region of interest" description="Disordered" evidence="6">
    <location>
        <begin position="1"/>
        <end position="47"/>
    </location>
</feature>
<dbReference type="HOGENOM" id="CLU_008511_1_1_1"/>
<dbReference type="SMART" id="SM00906">
    <property type="entry name" value="Fungal_trans"/>
    <property type="match status" value="1"/>
</dbReference>
<proteinExistence type="predicted"/>
<evidence type="ECO:0000256" key="2">
    <source>
        <dbReference type="ARBA" id="ARBA00023015"/>
    </source>
</evidence>
<dbReference type="Pfam" id="PF04082">
    <property type="entry name" value="Fungal_trans"/>
    <property type="match status" value="1"/>
</dbReference>
<protein>
    <submittedName>
        <fullName evidence="8">C6 transcription factor-like protein</fullName>
    </submittedName>
</protein>
<dbReference type="GO" id="GO:0006351">
    <property type="term" value="P:DNA-templated transcription"/>
    <property type="evidence" value="ECO:0007669"/>
    <property type="project" value="InterPro"/>
</dbReference>
<dbReference type="GO" id="GO:0000978">
    <property type="term" value="F:RNA polymerase II cis-regulatory region sequence-specific DNA binding"/>
    <property type="evidence" value="ECO:0007669"/>
    <property type="project" value="TreeGrafter"/>
</dbReference>
<dbReference type="SUPFAM" id="SSF57701">
    <property type="entry name" value="Zn2/Cys6 DNA-binding domain"/>
    <property type="match status" value="1"/>
</dbReference>
<dbReference type="InterPro" id="IPR001138">
    <property type="entry name" value="Zn2Cys6_DnaBD"/>
</dbReference>
<dbReference type="AlphaFoldDB" id="N1PJA1"/>
<dbReference type="GO" id="GO:0000981">
    <property type="term" value="F:DNA-binding transcription factor activity, RNA polymerase II-specific"/>
    <property type="evidence" value="ECO:0007669"/>
    <property type="project" value="InterPro"/>
</dbReference>
<feature type="compositionally biased region" description="Basic and acidic residues" evidence="6">
    <location>
        <begin position="36"/>
        <end position="45"/>
    </location>
</feature>
<feature type="compositionally biased region" description="Basic residues" evidence="6">
    <location>
        <begin position="66"/>
        <end position="76"/>
    </location>
</feature>